<keyword evidence="6" id="KW-0723">Serine/threonine-protein kinase</keyword>
<dbReference type="EMBL" id="MBAD02001186">
    <property type="protein sequence ID" value="RLN57422.1"/>
    <property type="molecule type" value="Genomic_DNA"/>
</dbReference>
<dbReference type="InterPro" id="IPR000961">
    <property type="entry name" value="AGC-kinase_C"/>
</dbReference>
<feature type="binding site" evidence="20">
    <location>
        <position position="1036"/>
    </location>
    <ligand>
        <name>ATP</name>
        <dbReference type="ChEBI" id="CHEBI:30616"/>
    </ligand>
</feature>
<protein>
    <recommendedName>
        <fullName evidence="4">cGMP-dependent protein kinase</fullName>
        <ecNumber evidence="4">2.7.11.12</ecNumber>
    </recommendedName>
</protein>
<dbReference type="InterPro" id="IPR018490">
    <property type="entry name" value="cNMP-bd_dom_sf"/>
</dbReference>
<dbReference type="SUPFAM" id="SSF50729">
    <property type="entry name" value="PH domain-like"/>
    <property type="match status" value="1"/>
</dbReference>
<evidence type="ECO:0000256" key="12">
    <source>
        <dbReference type="ARBA" id="ARBA00022777"/>
    </source>
</evidence>
<dbReference type="PROSITE" id="PS50011">
    <property type="entry name" value="PROTEIN_KINASE_DOM"/>
    <property type="match status" value="1"/>
</dbReference>
<evidence type="ECO:0000256" key="6">
    <source>
        <dbReference type="ARBA" id="ARBA00022527"/>
    </source>
</evidence>
<keyword evidence="15" id="KW-0142">cGMP-binding</keyword>
<comment type="similarity">
    <text evidence="2">Belongs to the protein kinase superfamily. AGC Ser/Thr protein kinase family. cGMP subfamily.</text>
</comment>
<feature type="domain" description="AGC-kinase C-terminal" evidence="26">
    <location>
        <begin position="1276"/>
        <end position="1366"/>
    </location>
</feature>
<dbReference type="FunFam" id="3.30.200.20:FF:000416">
    <property type="entry name" value="AGC/AKT protein kinase"/>
    <property type="match status" value="1"/>
</dbReference>
<dbReference type="InterPro" id="IPR008271">
    <property type="entry name" value="Ser/Thr_kinase_AS"/>
</dbReference>
<dbReference type="GO" id="GO:0016020">
    <property type="term" value="C:membrane"/>
    <property type="evidence" value="ECO:0007669"/>
    <property type="project" value="UniProtKB-SubCell"/>
</dbReference>
<comment type="catalytic activity">
    <reaction evidence="18">
        <text>L-threonyl-[protein] + ATP = O-phospho-L-threonyl-[protein] + ADP + H(+)</text>
        <dbReference type="Rhea" id="RHEA:46608"/>
        <dbReference type="Rhea" id="RHEA-COMP:11060"/>
        <dbReference type="Rhea" id="RHEA-COMP:11605"/>
        <dbReference type="ChEBI" id="CHEBI:15378"/>
        <dbReference type="ChEBI" id="CHEBI:30013"/>
        <dbReference type="ChEBI" id="CHEBI:30616"/>
        <dbReference type="ChEBI" id="CHEBI:61977"/>
        <dbReference type="ChEBI" id="CHEBI:456216"/>
        <dbReference type="EC" id="2.7.11.12"/>
    </reaction>
</comment>
<accession>A0A3F2RVX9</accession>
<evidence type="ECO:0000256" key="21">
    <source>
        <dbReference type="SAM" id="MobiDB-lite"/>
    </source>
</evidence>
<evidence type="ECO:0000256" key="4">
    <source>
        <dbReference type="ARBA" id="ARBA00012428"/>
    </source>
</evidence>
<feature type="domain" description="Cyclic nucleotide-binding" evidence="25">
    <location>
        <begin position="363"/>
        <end position="468"/>
    </location>
</feature>
<dbReference type="SUPFAM" id="SSF81324">
    <property type="entry name" value="Voltage-gated potassium channels"/>
    <property type="match status" value="1"/>
</dbReference>
<dbReference type="Pfam" id="PF00069">
    <property type="entry name" value="Pkinase"/>
    <property type="match status" value="1"/>
</dbReference>
<evidence type="ECO:0000256" key="1">
    <source>
        <dbReference type="ARBA" id="ARBA00004141"/>
    </source>
</evidence>
<dbReference type="Gene3D" id="3.30.200.20">
    <property type="entry name" value="Phosphorylase Kinase, domain 1"/>
    <property type="match status" value="1"/>
</dbReference>
<feature type="region of interest" description="Disordered" evidence="21">
    <location>
        <begin position="783"/>
        <end position="810"/>
    </location>
</feature>
<reference evidence="29 30" key="1">
    <citation type="submission" date="2018-07" db="EMBL/GenBank/DDBJ databases">
        <title>Genome sequencing of oomycete isolates from Chile give support for New Zealand origin for Phytophthora kernoviae and make available the first Nothophytophthora sp. genome.</title>
        <authorList>
            <person name="Studholme D.J."/>
            <person name="Sanfuentes E."/>
            <person name="Panda P."/>
            <person name="Hill R."/>
            <person name="Sambles C."/>
            <person name="Grant M."/>
            <person name="Williams N.M."/>
            <person name="Mcdougal R.L."/>
        </authorList>
    </citation>
    <scope>NUCLEOTIDE SEQUENCE [LARGE SCALE GENOMIC DNA]</scope>
    <source>
        <strain evidence="28">Chile6</strain>
        <strain evidence="27">Chile7</strain>
    </source>
</reference>
<dbReference type="OrthoDB" id="185175at2759"/>
<dbReference type="InterPro" id="IPR045270">
    <property type="entry name" value="STKc_AGC"/>
</dbReference>
<dbReference type="InterPro" id="IPR001849">
    <property type="entry name" value="PH_domain"/>
</dbReference>
<evidence type="ECO:0000259" key="24">
    <source>
        <dbReference type="PROSITE" id="PS50011"/>
    </source>
</evidence>
<dbReference type="PROSITE" id="PS50042">
    <property type="entry name" value="CNMP_BINDING_3"/>
    <property type="match status" value="1"/>
</dbReference>
<evidence type="ECO:0000259" key="25">
    <source>
        <dbReference type="PROSITE" id="PS50042"/>
    </source>
</evidence>
<dbReference type="PANTHER" id="PTHR24351">
    <property type="entry name" value="RIBOSOMAL PROTEIN S6 KINASE"/>
    <property type="match status" value="1"/>
</dbReference>
<keyword evidence="9" id="KW-0808">Transferase</keyword>
<dbReference type="InterPro" id="IPR000719">
    <property type="entry name" value="Prot_kinase_dom"/>
</dbReference>
<evidence type="ECO:0000256" key="16">
    <source>
        <dbReference type="ARBA" id="ARBA00023065"/>
    </source>
</evidence>
<dbReference type="EMBL" id="MBDO02000073">
    <property type="protein sequence ID" value="RLN64441.1"/>
    <property type="molecule type" value="Genomic_DNA"/>
</dbReference>
<feature type="domain" description="PH" evidence="23">
    <location>
        <begin position="681"/>
        <end position="777"/>
    </location>
</feature>
<dbReference type="PROSITE" id="PS50003">
    <property type="entry name" value="PH_DOMAIN"/>
    <property type="match status" value="1"/>
</dbReference>
<dbReference type="Gene3D" id="1.10.287.630">
    <property type="entry name" value="Helix hairpin bin"/>
    <property type="match status" value="1"/>
</dbReference>
<evidence type="ECO:0000313" key="29">
    <source>
        <dbReference type="Proteomes" id="UP000277300"/>
    </source>
</evidence>
<keyword evidence="8" id="KW-0597">Phosphoprotein</keyword>
<sequence>MATEGSSINVLRMSLFEMHDRMRYRWMLHPQSPFKAFWDLLSALVVIYYSWIIPFMLCFDWYEPSHTTKVFMKVLDAWGALDILLRFRTGIIEYGNVVMKPHVIRRAYLRSIWFPIDIASTFPFEYFIKDDANSISTRKTIKMIKYIKLPRLLRLGRFFRYLKRYKRYSSLTIAINMVVFTAHVSGCLWVAILKPCANTAEAERPHCADGNELEVYWIAFHHGMMSLLGVSAEHVENNFRFLSGGYGYSSTDDLNSKVYIWSSAVSVAGTIITAILFGTVINLVQRAENAFRKKMDHVTHEMDALSLPKPLRARVTAYYDYMWLNNRALSEQLSLLHDPGMSLALRRQIAIYLFKDNLQKIPFFQLATDAVLGMICMQLHQVIYMPEDFIIREGEIGKELFMIVKGIVRVLPPNGCKKPEAESIILLGEGDFFGEIGVVMEVERTRSVKAECMAELCVLAREGFDKILVEFPEFATAMKKLIVKRVGEMWKGDGPERMEKMTALADAKMKKSVQTDVVSNRAKHVPVILDRLEVIVITDRVERKRHETTCLISFNMYYTNRHHAQMPPRALDTIDLVGSIRADKFWQLGALISEDAEAMTLRERSSMMMNSSRSGRFDKRAMSYSMRPSQTVYGHEGEDFFDGSASYSSVTERSGTGSIIPNRTRLSVSPDLSSAFEDIFETDWEGYIWKQGHVVRSWRYRYAVLSGVTFSYYVSKEVAKTDTEKFRGRVTVTGASRDPNRSNGVLITTTINKIFAMYTRSSIECEIWVKMIQQAVQNVNNQKPGQSFSGASNGRESDLQSGRASQWNPAASGPMPFSTGSLLAQTVRSSGDWKARNLATVKQFYSMWTTQFLEQTGVDDSAANLISLFPICSPEMIVAVSYPCEFLPSTKFYGREGLVDVVLGFSRFVFFKRFSVSRYMTTKQPNVLQVLAAGTIWNKYLQREFTFTTRDEIQLSPGGRVLSLQMQIEVDLAAFQMSDAERKAAKAERAFQASTSKRVLSLSIQHFHVNRVLGKGTFGTVVLAERKNTGEIFAVKILEKSSMSNYDKLRTKTEMRILRDVHHPFIAPLRFSFQSQSRVFLGMDYYSGGSLYTHMNRFSNNKEHRVKIPLDLERVKFYTAQIVLAISHLHACDIVYRDLKPDNIMIDVEGNVALVDFGLSKTNVNQMSGARTMAGSPAYTAPELLKPKRSRDYGKAVDWWCLGILLYEMLLAKRPFHHLNVSVLYKLIEKEPVKFPSKCGIHPDARGLILGLLEKDPNKRLGARQTSDILTHPFFKDVRWNMVLRKKITPPWVPAPMSMEEERMKSPDINFDKFLASKTASTGNIFNIIFPWKTPRSRHRRARSEMDYDSFGKFSYVSDTTNSFLVDEDEMLDAAFTGRRSIQLHTLAGEA</sequence>
<keyword evidence="10 22" id="KW-0812">Transmembrane</keyword>
<dbReference type="SMART" id="SM00220">
    <property type="entry name" value="S_TKc"/>
    <property type="match status" value="1"/>
</dbReference>
<evidence type="ECO:0000256" key="9">
    <source>
        <dbReference type="ARBA" id="ARBA00022679"/>
    </source>
</evidence>
<organism evidence="28 29">
    <name type="scientific">Phytophthora kernoviae</name>
    <dbReference type="NCBI Taxonomy" id="325452"/>
    <lineage>
        <taxon>Eukaryota</taxon>
        <taxon>Sar</taxon>
        <taxon>Stramenopiles</taxon>
        <taxon>Oomycota</taxon>
        <taxon>Peronosporomycetes</taxon>
        <taxon>Peronosporales</taxon>
        <taxon>Peronosporaceae</taxon>
        <taxon>Phytophthora</taxon>
    </lineage>
</organism>
<keyword evidence="7" id="KW-0140">cGMP</keyword>
<evidence type="ECO:0000256" key="22">
    <source>
        <dbReference type="SAM" id="Phobius"/>
    </source>
</evidence>
<dbReference type="Gene3D" id="1.10.510.10">
    <property type="entry name" value="Transferase(Phosphotransferase) domain 1"/>
    <property type="match status" value="1"/>
</dbReference>
<dbReference type="Pfam" id="PF00520">
    <property type="entry name" value="Ion_trans"/>
    <property type="match status" value="1"/>
</dbReference>
<evidence type="ECO:0000313" key="27">
    <source>
        <dbReference type="EMBL" id="RLN57422.1"/>
    </source>
</evidence>
<feature type="transmembrane region" description="Helical" evidence="22">
    <location>
        <begin position="258"/>
        <end position="284"/>
    </location>
</feature>
<keyword evidence="12" id="KW-0418">Kinase</keyword>
<evidence type="ECO:0000256" key="3">
    <source>
        <dbReference type="ARBA" id="ARBA00006935"/>
    </source>
</evidence>
<keyword evidence="16" id="KW-0406">Ion transport</keyword>
<evidence type="ECO:0000256" key="8">
    <source>
        <dbReference type="ARBA" id="ARBA00022553"/>
    </source>
</evidence>
<proteinExistence type="inferred from homology"/>
<evidence type="ECO:0000256" key="13">
    <source>
        <dbReference type="ARBA" id="ARBA00022840"/>
    </source>
</evidence>
<dbReference type="SUPFAM" id="SSF56112">
    <property type="entry name" value="Protein kinase-like (PK-like)"/>
    <property type="match status" value="1"/>
</dbReference>
<dbReference type="GO" id="GO:0005216">
    <property type="term" value="F:monoatomic ion channel activity"/>
    <property type="evidence" value="ECO:0007669"/>
    <property type="project" value="InterPro"/>
</dbReference>
<dbReference type="InterPro" id="IPR011009">
    <property type="entry name" value="Kinase-like_dom_sf"/>
</dbReference>
<dbReference type="SMART" id="SM00233">
    <property type="entry name" value="PH"/>
    <property type="match status" value="1"/>
</dbReference>
<comment type="subcellular location">
    <subcellularLocation>
        <location evidence="1">Membrane</location>
        <topology evidence="1">Multi-pass membrane protein</topology>
    </subcellularLocation>
</comment>
<dbReference type="Proteomes" id="UP000284657">
    <property type="component" value="Unassembled WGS sequence"/>
</dbReference>
<dbReference type="PROSITE" id="PS00108">
    <property type="entry name" value="PROTEIN_KINASE_ST"/>
    <property type="match status" value="1"/>
</dbReference>
<dbReference type="Gene3D" id="1.10.287.70">
    <property type="match status" value="1"/>
</dbReference>
<evidence type="ECO:0000256" key="15">
    <source>
        <dbReference type="ARBA" id="ARBA00022992"/>
    </source>
</evidence>
<dbReference type="Pfam" id="PF00169">
    <property type="entry name" value="PH"/>
    <property type="match status" value="1"/>
</dbReference>
<evidence type="ECO:0000256" key="17">
    <source>
        <dbReference type="ARBA" id="ARBA00023136"/>
    </source>
</evidence>
<dbReference type="InterPro" id="IPR000595">
    <property type="entry name" value="cNMP-bd_dom"/>
</dbReference>
<feature type="compositionally biased region" description="Polar residues" evidence="21">
    <location>
        <begin position="783"/>
        <end position="809"/>
    </location>
</feature>
<evidence type="ECO:0000259" key="23">
    <source>
        <dbReference type="PROSITE" id="PS50003"/>
    </source>
</evidence>
<dbReference type="InterPro" id="IPR017441">
    <property type="entry name" value="Protein_kinase_ATP_BS"/>
</dbReference>
<evidence type="ECO:0000313" key="30">
    <source>
        <dbReference type="Proteomes" id="UP000284657"/>
    </source>
</evidence>
<dbReference type="InterPro" id="IPR018488">
    <property type="entry name" value="cNMP-bd_CS"/>
</dbReference>
<comment type="catalytic activity">
    <reaction evidence="19">
        <text>L-seryl-[protein] + ATP = O-phospho-L-seryl-[protein] + ADP + H(+)</text>
        <dbReference type="Rhea" id="RHEA:17989"/>
        <dbReference type="Rhea" id="RHEA-COMP:9863"/>
        <dbReference type="Rhea" id="RHEA-COMP:11604"/>
        <dbReference type="ChEBI" id="CHEBI:15378"/>
        <dbReference type="ChEBI" id="CHEBI:29999"/>
        <dbReference type="ChEBI" id="CHEBI:30616"/>
        <dbReference type="ChEBI" id="CHEBI:83421"/>
        <dbReference type="ChEBI" id="CHEBI:456216"/>
        <dbReference type="EC" id="2.7.11.12"/>
    </reaction>
</comment>
<dbReference type="Gene3D" id="2.30.29.30">
    <property type="entry name" value="Pleckstrin-homology domain (PH domain)/Phosphotyrosine-binding domain (PTB)"/>
    <property type="match status" value="1"/>
</dbReference>
<evidence type="ECO:0000256" key="19">
    <source>
        <dbReference type="ARBA" id="ARBA00047462"/>
    </source>
</evidence>
<dbReference type="SMART" id="SM00100">
    <property type="entry name" value="cNMP"/>
    <property type="match status" value="1"/>
</dbReference>
<dbReference type="Gene3D" id="2.60.120.10">
    <property type="entry name" value="Jelly Rolls"/>
    <property type="match status" value="1"/>
</dbReference>
<keyword evidence="5" id="KW-0813">Transport</keyword>
<keyword evidence="14 22" id="KW-1133">Transmembrane helix</keyword>
<evidence type="ECO:0000256" key="7">
    <source>
        <dbReference type="ARBA" id="ARBA00022535"/>
    </source>
</evidence>
<evidence type="ECO:0000256" key="20">
    <source>
        <dbReference type="PROSITE-ProRule" id="PRU10141"/>
    </source>
</evidence>
<dbReference type="InterPro" id="IPR011993">
    <property type="entry name" value="PH-like_dom_sf"/>
</dbReference>
<keyword evidence="11 20" id="KW-0547">Nucleotide-binding</keyword>
<gene>
    <name evidence="27" type="ORF">BBJ29_004057</name>
    <name evidence="28" type="ORF">BBP00_00003460</name>
</gene>
<dbReference type="PROSITE" id="PS00888">
    <property type="entry name" value="CNMP_BINDING_1"/>
    <property type="match status" value="1"/>
</dbReference>
<feature type="transmembrane region" description="Helical" evidence="22">
    <location>
        <begin position="36"/>
        <end position="62"/>
    </location>
</feature>
<evidence type="ECO:0000256" key="14">
    <source>
        <dbReference type="ARBA" id="ARBA00022989"/>
    </source>
</evidence>
<evidence type="ECO:0000313" key="28">
    <source>
        <dbReference type="EMBL" id="RLN64441.1"/>
    </source>
</evidence>
<keyword evidence="13 20" id="KW-0067">ATP-binding</keyword>
<dbReference type="GO" id="GO:0030553">
    <property type="term" value="F:cGMP binding"/>
    <property type="evidence" value="ECO:0007669"/>
    <property type="project" value="UniProtKB-KW"/>
</dbReference>
<dbReference type="FunFam" id="1.10.510.10:FF:000048">
    <property type="entry name" value="Protein kinase C"/>
    <property type="match status" value="1"/>
</dbReference>
<evidence type="ECO:0000256" key="10">
    <source>
        <dbReference type="ARBA" id="ARBA00022692"/>
    </source>
</evidence>
<evidence type="ECO:0000256" key="18">
    <source>
        <dbReference type="ARBA" id="ARBA00047298"/>
    </source>
</evidence>
<dbReference type="InterPro" id="IPR014710">
    <property type="entry name" value="RmlC-like_jellyroll"/>
</dbReference>
<feature type="transmembrane region" description="Helical" evidence="22">
    <location>
        <begin position="168"/>
        <end position="192"/>
    </location>
</feature>
<dbReference type="Pfam" id="PF00027">
    <property type="entry name" value="cNMP_binding"/>
    <property type="match status" value="1"/>
</dbReference>
<dbReference type="SUPFAM" id="SSF51206">
    <property type="entry name" value="cAMP-binding domain-like"/>
    <property type="match status" value="1"/>
</dbReference>
<evidence type="ECO:0000256" key="2">
    <source>
        <dbReference type="ARBA" id="ARBA00006352"/>
    </source>
</evidence>
<dbReference type="GO" id="GO:0005524">
    <property type="term" value="F:ATP binding"/>
    <property type="evidence" value="ECO:0007669"/>
    <property type="project" value="UniProtKB-UniRule"/>
</dbReference>
<dbReference type="GO" id="GO:0004692">
    <property type="term" value="F:cGMP-dependent protein kinase activity"/>
    <property type="evidence" value="ECO:0007669"/>
    <property type="project" value="UniProtKB-EC"/>
</dbReference>
<dbReference type="InterPro" id="IPR005821">
    <property type="entry name" value="Ion_trans_dom"/>
</dbReference>
<dbReference type="PROSITE" id="PS51285">
    <property type="entry name" value="AGC_KINASE_CTER"/>
    <property type="match status" value="1"/>
</dbReference>
<feature type="domain" description="Protein kinase" evidence="24">
    <location>
        <begin position="1007"/>
        <end position="1275"/>
    </location>
</feature>
<comment type="similarity">
    <text evidence="3">Belongs to the protein kinase superfamily. AGC Ser/Thr protein kinase family. RAC subfamily.</text>
</comment>
<comment type="caution">
    <text evidence="28">The sequence shown here is derived from an EMBL/GenBank/DDBJ whole genome shotgun (WGS) entry which is preliminary data.</text>
</comment>
<dbReference type="EC" id="2.7.11.12" evidence="4"/>
<evidence type="ECO:0000256" key="11">
    <source>
        <dbReference type="ARBA" id="ARBA00022741"/>
    </source>
</evidence>
<name>A0A3F2RVX9_9STRA</name>
<dbReference type="CDD" id="cd05123">
    <property type="entry name" value="STKc_AGC"/>
    <property type="match status" value="1"/>
</dbReference>
<keyword evidence="17 22" id="KW-0472">Membrane</keyword>
<evidence type="ECO:0000256" key="5">
    <source>
        <dbReference type="ARBA" id="ARBA00022448"/>
    </source>
</evidence>
<evidence type="ECO:0000259" key="26">
    <source>
        <dbReference type="PROSITE" id="PS51285"/>
    </source>
</evidence>
<dbReference type="CDD" id="cd00038">
    <property type="entry name" value="CAP_ED"/>
    <property type="match status" value="1"/>
</dbReference>
<dbReference type="Proteomes" id="UP000277300">
    <property type="component" value="Unassembled WGS sequence"/>
</dbReference>
<dbReference type="PROSITE" id="PS00107">
    <property type="entry name" value="PROTEIN_KINASE_ATP"/>
    <property type="match status" value="1"/>
</dbReference>